<evidence type="ECO:0000256" key="2">
    <source>
        <dbReference type="ARBA" id="ARBA00023043"/>
    </source>
</evidence>
<dbReference type="PANTHER" id="PTHR24198">
    <property type="entry name" value="ANKYRIN REPEAT AND PROTEIN KINASE DOMAIN-CONTAINING PROTEIN"/>
    <property type="match status" value="1"/>
</dbReference>
<protein>
    <recommendedName>
        <fullName evidence="7">Ankyrin repeat-containing protein</fullName>
    </recommendedName>
</protein>
<dbReference type="AlphaFoldDB" id="A0AAV2Q196"/>
<reference evidence="5 6" key="1">
    <citation type="submission" date="2024-05" db="EMBL/GenBank/DDBJ databases">
        <authorList>
            <person name="Wallberg A."/>
        </authorList>
    </citation>
    <scope>NUCLEOTIDE SEQUENCE [LARGE SCALE GENOMIC DNA]</scope>
</reference>
<dbReference type="PANTHER" id="PTHR24198:SF165">
    <property type="entry name" value="ANKYRIN REPEAT-CONTAINING PROTEIN-RELATED"/>
    <property type="match status" value="1"/>
</dbReference>
<comment type="caution">
    <text evidence="5">The sequence shown here is derived from an EMBL/GenBank/DDBJ whole genome shotgun (WGS) entry which is preliminary data.</text>
</comment>
<keyword evidence="2 3" id="KW-0040">ANK repeat</keyword>
<name>A0AAV2Q196_MEGNR</name>
<evidence type="ECO:0000256" key="4">
    <source>
        <dbReference type="SAM" id="Phobius"/>
    </source>
</evidence>
<dbReference type="PRINTS" id="PR01415">
    <property type="entry name" value="ANKYRIN"/>
</dbReference>
<proteinExistence type="predicted"/>
<evidence type="ECO:0000256" key="1">
    <source>
        <dbReference type="ARBA" id="ARBA00022737"/>
    </source>
</evidence>
<feature type="non-terminal residue" evidence="5">
    <location>
        <position position="1"/>
    </location>
</feature>
<feature type="repeat" description="ANK" evidence="3">
    <location>
        <begin position="47"/>
        <end position="79"/>
    </location>
</feature>
<organism evidence="5 6">
    <name type="scientific">Meganyctiphanes norvegica</name>
    <name type="common">Northern krill</name>
    <name type="synonym">Thysanopoda norvegica</name>
    <dbReference type="NCBI Taxonomy" id="48144"/>
    <lineage>
        <taxon>Eukaryota</taxon>
        <taxon>Metazoa</taxon>
        <taxon>Ecdysozoa</taxon>
        <taxon>Arthropoda</taxon>
        <taxon>Crustacea</taxon>
        <taxon>Multicrustacea</taxon>
        <taxon>Malacostraca</taxon>
        <taxon>Eumalacostraca</taxon>
        <taxon>Eucarida</taxon>
        <taxon>Euphausiacea</taxon>
        <taxon>Euphausiidae</taxon>
        <taxon>Meganyctiphanes</taxon>
    </lineage>
</organism>
<keyword evidence="4" id="KW-0812">Transmembrane</keyword>
<evidence type="ECO:0000256" key="3">
    <source>
        <dbReference type="PROSITE-ProRule" id="PRU00023"/>
    </source>
</evidence>
<evidence type="ECO:0000313" key="5">
    <source>
        <dbReference type="EMBL" id="CAL4068010.1"/>
    </source>
</evidence>
<feature type="repeat" description="ANK" evidence="3">
    <location>
        <begin position="180"/>
        <end position="212"/>
    </location>
</feature>
<evidence type="ECO:0000313" key="6">
    <source>
        <dbReference type="Proteomes" id="UP001497623"/>
    </source>
</evidence>
<feature type="repeat" description="ANK" evidence="3">
    <location>
        <begin position="114"/>
        <end position="146"/>
    </location>
</feature>
<keyword evidence="4" id="KW-1133">Transmembrane helix</keyword>
<dbReference type="Proteomes" id="UP001497623">
    <property type="component" value="Unassembled WGS sequence"/>
</dbReference>
<dbReference type="InterPro" id="IPR036770">
    <property type="entry name" value="Ankyrin_rpt-contain_sf"/>
</dbReference>
<keyword evidence="4" id="KW-0472">Membrane</keyword>
<dbReference type="Pfam" id="PF12796">
    <property type="entry name" value="Ank_2"/>
    <property type="match status" value="2"/>
</dbReference>
<dbReference type="SUPFAM" id="SSF48403">
    <property type="entry name" value="Ankyrin repeat"/>
    <property type="match status" value="1"/>
</dbReference>
<keyword evidence="1" id="KW-0677">Repeat</keyword>
<gene>
    <name evidence="5" type="ORF">MNOR_LOCUS6892</name>
</gene>
<feature type="repeat" description="ANK" evidence="3">
    <location>
        <begin position="147"/>
        <end position="179"/>
    </location>
</feature>
<dbReference type="PROSITE" id="PS50088">
    <property type="entry name" value="ANK_REPEAT"/>
    <property type="match status" value="4"/>
</dbReference>
<dbReference type="PROSITE" id="PS50297">
    <property type="entry name" value="ANK_REP_REGION"/>
    <property type="match status" value="4"/>
</dbReference>
<feature type="transmembrane region" description="Helical" evidence="4">
    <location>
        <begin position="259"/>
        <end position="281"/>
    </location>
</feature>
<keyword evidence="6" id="KW-1185">Reference proteome</keyword>
<dbReference type="EMBL" id="CAXKWB010002930">
    <property type="protein sequence ID" value="CAL4068010.1"/>
    <property type="molecule type" value="Genomic_DNA"/>
</dbReference>
<sequence length="317" mass="35276">ISKVDANTPELYHAIDEGNLEDLKRLTDDGKNCTSINDPTNGYHWLNGESPIHTAVRRKQTQIVSFMLSCDADPNTRDWPQENTPLIYASQNLGVGMVNILMTANPEINAQSPSGYTALMGASQKNHLAVVKILMKAGAEINLKTTSNWTALMYAARYASVNMTSALLDYGADMNIQDENGRTALHLAAESNRTENFKTLINRGADVRMQSNNGETAGAIAMQTGYMDIIIIERGTDEHNKGIDMNIRVNELAKSAHSMFVIGICLDVTFAIAMIITCVYFRYKLQKYKIRVQNSPPRHAVIFSNENNEQNVHIYEN</sequence>
<accession>A0AAV2Q196</accession>
<dbReference type="Gene3D" id="1.25.40.20">
    <property type="entry name" value="Ankyrin repeat-containing domain"/>
    <property type="match status" value="3"/>
</dbReference>
<dbReference type="InterPro" id="IPR002110">
    <property type="entry name" value="Ankyrin_rpt"/>
</dbReference>
<dbReference type="SMART" id="SM00248">
    <property type="entry name" value="ANK"/>
    <property type="match status" value="6"/>
</dbReference>
<evidence type="ECO:0008006" key="7">
    <source>
        <dbReference type="Google" id="ProtNLM"/>
    </source>
</evidence>